<dbReference type="KEGG" id="acab:QRX50_10590"/>
<dbReference type="Pfam" id="PF18911">
    <property type="entry name" value="PKD_4"/>
    <property type="match status" value="1"/>
</dbReference>
<dbReference type="SMART" id="SM00089">
    <property type="entry name" value="PKD"/>
    <property type="match status" value="1"/>
</dbReference>
<dbReference type="PANTHER" id="PTHR19328">
    <property type="entry name" value="HEDGEHOG-INTERACTING PROTEIN"/>
    <property type="match status" value="1"/>
</dbReference>
<dbReference type="AlphaFoldDB" id="A0A9Y2IK03"/>
<evidence type="ECO:0000313" key="4">
    <source>
        <dbReference type="Proteomes" id="UP001236014"/>
    </source>
</evidence>
<evidence type="ECO:0000259" key="2">
    <source>
        <dbReference type="PROSITE" id="PS50093"/>
    </source>
</evidence>
<dbReference type="InterPro" id="IPR022409">
    <property type="entry name" value="PKD/Chitinase_dom"/>
</dbReference>
<dbReference type="InterPro" id="IPR000601">
    <property type="entry name" value="PKD_dom"/>
</dbReference>
<dbReference type="Pfam" id="PF08310">
    <property type="entry name" value="LGFP"/>
    <property type="match status" value="6"/>
</dbReference>
<protein>
    <submittedName>
        <fullName evidence="3">PQQ-dependent sugar dehydrogenase</fullName>
    </submittedName>
</protein>
<feature type="signal peptide" evidence="1">
    <location>
        <begin position="1"/>
        <end position="26"/>
    </location>
</feature>
<organism evidence="3 4">
    <name type="scientific">Amycolatopsis carbonis</name>
    <dbReference type="NCBI Taxonomy" id="715471"/>
    <lineage>
        <taxon>Bacteria</taxon>
        <taxon>Bacillati</taxon>
        <taxon>Actinomycetota</taxon>
        <taxon>Actinomycetes</taxon>
        <taxon>Pseudonocardiales</taxon>
        <taxon>Pseudonocardiaceae</taxon>
        <taxon>Amycolatopsis</taxon>
    </lineage>
</organism>
<evidence type="ECO:0000256" key="1">
    <source>
        <dbReference type="SAM" id="SignalP"/>
    </source>
</evidence>
<keyword evidence="1" id="KW-0732">Signal</keyword>
<dbReference type="EMBL" id="CP127294">
    <property type="protein sequence ID" value="WIX81167.1"/>
    <property type="molecule type" value="Genomic_DNA"/>
</dbReference>
<dbReference type="InterPro" id="IPR012938">
    <property type="entry name" value="Glc/Sorbosone_DH"/>
</dbReference>
<feature type="chain" id="PRO_5040805366" evidence="1">
    <location>
        <begin position="27"/>
        <end position="994"/>
    </location>
</feature>
<keyword evidence="4" id="KW-1185">Reference proteome</keyword>
<dbReference type="InterPro" id="IPR011041">
    <property type="entry name" value="Quinoprot_gluc/sorb_DH_b-prop"/>
</dbReference>
<dbReference type="Proteomes" id="UP001236014">
    <property type="component" value="Chromosome"/>
</dbReference>
<dbReference type="InterPro" id="IPR013207">
    <property type="entry name" value="LGFP"/>
</dbReference>
<dbReference type="Gene3D" id="2.120.10.30">
    <property type="entry name" value="TolB, C-terminal domain"/>
    <property type="match status" value="1"/>
</dbReference>
<dbReference type="InterPro" id="IPR035986">
    <property type="entry name" value="PKD_dom_sf"/>
</dbReference>
<dbReference type="PROSITE" id="PS50093">
    <property type="entry name" value="PKD"/>
    <property type="match status" value="1"/>
</dbReference>
<dbReference type="GO" id="GO:0005975">
    <property type="term" value="P:carbohydrate metabolic process"/>
    <property type="evidence" value="ECO:0007669"/>
    <property type="project" value="UniProtKB-ARBA"/>
</dbReference>
<accession>A0A9Y2IK03</accession>
<evidence type="ECO:0000313" key="3">
    <source>
        <dbReference type="EMBL" id="WIX81167.1"/>
    </source>
</evidence>
<dbReference type="InterPro" id="IPR011042">
    <property type="entry name" value="6-blade_b-propeller_TolB-like"/>
</dbReference>
<reference evidence="3 4" key="1">
    <citation type="submission" date="2023-06" db="EMBL/GenBank/DDBJ databases">
        <authorList>
            <person name="Oyuntsetseg B."/>
            <person name="Kim S.B."/>
        </authorList>
    </citation>
    <scope>NUCLEOTIDE SEQUENCE [LARGE SCALE GENOMIC DNA]</scope>
    <source>
        <strain evidence="3 4">2-15</strain>
    </source>
</reference>
<dbReference type="InterPro" id="IPR013783">
    <property type="entry name" value="Ig-like_fold"/>
</dbReference>
<proteinExistence type="predicted"/>
<dbReference type="SUPFAM" id="SSF50952">
    <property type="entry name" value="Soluble quinoprotein glucose dehydrogenase"/>
    <property type="match status" value="1"/>
</dbReference>
<gene>
    <name evidence="3" type="ORF">QRX50_10590</name>
</gene>
<sequence>MAWNKLRSLLTAAVLAVALVPITASAAAADDAAPSLPAGFVLRDTPTGLSPYDFTDFAWLPDDSVLALGKSGAVNWVPANGSGAPERIANFAVETQGDMGLTSVALAPDYATSHQIYLNRAVSTGRGQYVLRAARFTVTLDSSGHPSGLTGEKVIFELPGSQYYVHGLDTVIPAPDGTLWYSVGDNGDAGKTNEVAFVALDLDSPHGKILHITPDGKGVPSNPFYSASAPDSTRSKVFASGFRNPFRFTLDPKSGLPVVGDVGWYLWEEIDVVQPGANLAWPCWEGNHPTPGYSTDARCAHVVNTPPLWEHQHGTGPTNGNSVTGGVVYSGTTYPAGYQGAYFFGDYAGQKLWTLKYNAQGALMQAPVNPPPFANIGGVTRISSAPNGDIVFADLNGGRLRRLSYSSNNAAPVAVATSSTDPDTRTVSFDASGSYDFDGDALTYTWDFGDGTTATGATASHKYATGPSFTATLTAQDSLGAKGTTTVAVAPGNHSSDLELSTPDKTFAVGEPVSLTATATDEEDGTLPVTWTSLIRHCPDLGACHVHPDDGATGPSLSVPFTDHTDSRMEFTATVTDSAGVKASKTYVAMPRQHRLTLVSAQPAALSIPSEGGVSSAMVTEGATFDVTAAPLGSDGASKFTGWQDGPATASWSITVGASDTTLTANYATAIDQRYAAEPALRTLVGAATGPEVVDGPVHYRPYAHARLYWTVATGVREIGGQILAEYLAIGGHQDYGPPVTDETPTPDGVGRFNHLQGTPGTQAASIYWTPSTGAHSIQGLIRAKWAALGWEKTTGYPINDEAGTPDGVGSYNHFSGGGSIYYTVATGAHWINGAIKQKWAAYGWERGLGYPTTDESVTPDGVGRYNHFTGGASIYWTPSTGAHEIGGAIKQKWAAYGWERGFGYPTTDETATPNGAARYNHFSGNASIYWSPATGAHNVKGEIRKRWAALGWEKSYLGLPTSDEYRYGANGFRSDFQGGYIVWTPAGAVDRRW</sequence>
<feature type="domain" description="PKD" evidence="2">
    <location>
        <begin position="439"/>
        <end position="489"/>
    </location>
</feature>
<dbReference type="RefSeq" id="WP_285971776.1">
    <property type="nucleotide sequence ID" value="NZ_CP127294.1"/>
</dbReference>
<dbReference type="Pfam" id="PF07995">
    <property type="entry name" value="GSDH"/>
    <property type="match status" value="1"/>
</dbReference>
<dbReference type="SUPFAM" id="SSF49299">
    <property type="entry name" value="PKD domain"/>
    <property type="match status" value="1"/>
</dbReference>
<name>A0A9Y2IK03_9PSEU</name>
<dbReference type="Gene3D" id="2.60.40.10">
    <property type="entry name" value="Immunoglobulins"/>
    <property type="match status" value="1"/>
</dbReference>
<dbReference type="CDD" id="cd00146">
    <property type="entry name" value="PKD"/>
    <property type="match status" value="1"/>
</dbReference>
<dbReference type="PANTHER" id="PTHR19328:SF13">
    <property type="entry name" value="HIPL1 PROTEIN"/>
    <property type="match status" value="1"/>
</dbReference>